<accession>A0A7J7DQK4</accession>
<dbReference type="EMBL" id="JAAARO010000004">
    <property type="protein sequence ID" value="KAF5748638.1"/>
    <property type="molecule type" value="Genomic_DNA"/>
</dbReference>
<proteinExistence type="predicted"/>
<evidence type="ECO:0000313" key="2">
    <source>
        <dbReference type="Proteomes" id="UP000593562"/>
    </source>
</evidence>
<name>A0A7J7DQK4_TRIWF</name>
<protein>
    <submittedName>
        <fullName evidence="1">Uncharacterized protein</fullName>
    </submittedName>
</protein>
<dbReference type="Proteomes" id="UP000593562">
    <property type="component" value="Unassembled WGS sequence"/>
</dbReference>
<organism evidence="1 2">
    <name type="scientific">Tripterygium wilfordii</name>
    <name type="common">Thunder God vine</name>
    <dbReference type="NCBI Taxonomy" id="458696"/>
    <lineage>
        <taxon>Eukaryota</taxon>
        <taxon>Viridiplantae</taxon>
        <taxon>Streptophyta</taxon>
        <taxon>Embryophyta</taxon>
        <taxon>Tracheophyta</taxon>
        <taxon>Spermatophyta</taxon>
        <taxon>Magnoliopsida</taxon>
        <taxon>eudicotyledons</taxon>
        <taxon>Gunneridae</taxon>
        <taxon>Pentapetalae</taxon>
        <taxon>rosids</taxon>
        <taxon>fabids</taxon>
        <taxon>Celastrales</taxon>
        <taxon>Celastraceae</taxon>
        <taxon>Tripterygium</taxon>
    </lineage>
</organism>
<comment type="caution">
    <text evidence="1">The sequence shown here is derived from an EMBL/GenBank/DDBJ whole genome shotgun (WGS) entry which is preliminary data.</text>
</comment>
<dbReference type="InParanoid" id="A0A7J7DQK4"/>
<evidence type="ECO:0000313" key="1">
    <source>
        <dbReference type="EMBL" id="KAF5748638.1"/>
    </source>
</evidence>
<dbReference type="AlphaFoldDB" id="A0A7J7DQK4"/>
<keyword evidence="2" id="KW-1185">Reference proteome</keyword>
<sequence>MTWWLFGPGYATDSLALRYIVGSWMEMANIGKMVMRSLHLQMYQYAIQRIGRLLGCKMVKPKILFSSRFLEGGSNWIRPQQVQLGDWHCCIEKKQRSVQDLYKQAYSIRIRILERCFSSPLTCTPELQPLNHRILSFSSI</sequence>
<reference evidence="1 2" key="1">
    <citation type="journal article" date="2020" name="Nat. Commun.">
        <title>Genome of Tripterygium wilfordii and identification of cytochrome P450 involved in triptolide biosynthesis.</title>
        <authorList>
            <person name="Tu L."/>
            <person name="Su P."/>
            <person name="Zhang Z."/>
            <person name="Gao L."/>
            <person name="Wang J."/>
            <person name="Hu T."/>
            <person name="Zhou J."/>
            <person name="Zhang Y."/>
            <person name="Zhao Y."/>
            <person name="Liu Y."/>
            <person name="Song Y."/>
            <person name="Tong Y."/>
            <person name="Lu Y."/>
            <person name="Yang J."/>
            <person name="Xu C."/>
            <person name="Jia M."/>
            <person name="Peters R.J."/>
            <person name="Huang L."/>
            <person name="Gao W."/>
        </authorList>
    </citation>
    <scope>NUCLEOTIDE SEQUENCE [LARGE SCALE GENOMIC DNA]</scope>
    <source>
        <strain evidence="2">cv. XIE 37</strain>
        <tissue evidence="1">Leaf</tissue>
    </source>
</reference>
<gene>
    <name evidence="1" type="ORF">HS088_TW04G00596</name>
</gene>